<dbReference type="PROSITE" id="PS50222">
    <property type="entry name" value="EF_HAND_2"/>
    <property type="match status" value="3"/>
</dbReference>
<keyword evidence="1" id="KW-0106">Calcium</keyword>
<dbReference type="AlphaFoldDB" id="T1GVS9"/>
<dbReference type="OMA" id="QWGEITP"/>
<proteinExistence type="predicted"/>
<dbReference type="PROSITE" id="PS00018">
    <property type="entry name" value="EF_HAND_1"/>
    <property type="match status" value="2"/>
</dbReference>
<dbReference type="Pfam" id="PF13202">
    <property type="entry name" value="EF-hand_5"/>
    <property type="match status" value="1"/>
</dbReference>
<dbReference type="SMART" id="SM00054">
    <property type="entry name" value="EFh"/>
    <property type="match status" value="3"/>
</dbReference>
<organism evidence="4 5">
    <name type="scientific">Megaselia scalaris</name>
    <name type="common">Humpbacked fly</name>
    <name type="synonym">Phora scalaris</name>
    <dbReference type="NCBI Taxonomy" id="36166"/>
    <lineage>
        <taxon>Eukaryota</taxon>
        <taxon>Metazoa</taxon>
        <taxon>Ecdysozoa</taxon>
        <taxon>Arthropoda</taxon>
        <taxon>Hexapoda</taxon>
        <taxon>Insecta</taxon>
        <taxon>Pterygota</taxon>
        <taxon>Neoptera</taxon>
        <taxon>Endopterygota</taxon>
        <taxon>Diptera</taxon>
        <taxon>Brachycera</taxon>
        <taxon>Muscomorpha</taxon>
        <taxon>Platypezoidea</taxon>
        <taxon>Phoridae</taxon>
        <taxon>Megaseliini</taxon>
        <taxon>Megaselia</taxon>
    </lineage>
</organism>
<sequence>MALRRLNFRNILSFPKFMNKSAFSSFASRQEINIQKQTLSSNFLISSVRAANSIQIQGPRYYSKKLYSKSRESDSDSDSDDEIERKKKHTKHERGDSLFWRRKMRTLHNILDVNKDGVISFDDLKLLATKFTELGHLTPEMSEEFLNVMKESWEEQFGEITAYNLVTVEQFLTDYHHRLNDPELSNKVARFLPYLFKAVDTDHSGYLDLDQYKLFFRCLGLTDDNAAVSFAVIDKNGDGKLSMKEFVKLGKEYFLTEDERKVSKMFWGPLVDH</sequence>
<dbReference type="InterPro" id="IPR052591">
    <property type="entry name" value="CML21-like"/>
</dbReference>
<feature type="domain" description="EF-hand" evidence="3">
    <location>
        <begin position="99"/>
        <end position="134"/>
    </location>
</feature>
<dbReference type="PANTHER" id="PTHR23064">
    <property type="entry name" value="TROPONIN"/>
    <property type="match status" value="1"/>
</dbReference>
<dbReference type="Proteomes" id="UP000015102">
    <property type="component" value="Unassembled WGS sequence"/>
</dbReference>
<evidence type="ECO:0000256" key="1">
    <source>
        <dbReference type="ARBA" id="ARBA00022837"/>
    </source>
</evidence>
<accession>T1GVS9</accession>
<dbReference type="Pfam" id="PF13499">
    <property type="entry name" value="EF-hand_7"/>
    <property type="match status" value="1"/>
</dbReference>
<evidence type="ECO:0000256" key="2">
    <source>
        <dbReference type="SAM" id="MobiDB-lite"/>
    </source>
</evidence>
<dbReference type="InterPro" id="IPR011992">
    <property type="entry name" value="EF-hand-dom_pair"/>
</dbReference>
<reference evidence="5" key="1">
    <citation type="submission" date="2013-02" db="EMBL/GenBank/DDBJ databases">
        <authorList>
            <person name="Hughes D."/>
        </authorList>
    </citation>
    <scope>NUCLEOTIDE SEQUENCE</scope>
    <source>
        <strain>Durham</strain>
        <strain evidence="5">NC isolate 2 -- Noor lab</strain>
    </source>
</reference>
<dbReference type="EnsemblMetazoa" id="MESCA007895-RA">
    <property type="protein sequence ID" value="MESCA007895-PA"/>
    <property type="gene ID" value="MESCA007895"/>
</dbReference>
<evidence type="ECO:0000313" key="4">
    <source>
        <dbReference type="EnsemblMetazoa" id="MESCA007895-PA"/>
    </source>
</evidence>
<feature type="region of interest" description="Disordered" evidence="2">
    <location>
        <begin position="67"/>
        <end position="89"/>
    </location>
</feature>
<dbReference type="InterPro" id="IPR018247">
    <property type="entry name" value="EF_Hand_1_Ca_BS"/>
</dbReference>
<keyword evidence="5" id="KW-1185">Reference proteome</keyword>
<dbReference type="SUPFAM" id="SSF47473">
    <property type="entry name" value="EF-hand"/>
    <property type="match status" value="1"/>
</dbReference>
<protein>
    <recommendedName>
        <fullName evidence="3">EF-hand domain-containing protein</fullName>
    </recommendedName>
</protein>
<evidence type="ECO:0000313" key="5">
    <source>
        <dbReference type="Proteomes" id="UP000015102"/>
    </source>
</evidence>
<dbReference type="HOGENOM" id="CLU_081404_0_0_1"/>
<name>T1GVS9_MEGSC</name>
<dbReference type="Gene3D" id="1.10.238.10">
    <property type="entry name" value="EF-hand"/>
    <property type="match status" value="1"/>
</dbReference>
<dbReference type="GO" id="GO:0005509">
    <property type="term" value="F:calcium ion binding"/>
    <property type="evidence" value="ECO:0007669"/>
    <property type="project" value="InterPro"/>
</dbReference>
<dbReference type="EMBL" id="CAQQ02004748">
    <property type="status" value="NOT_ANNOTATED_CDS"/>
    <property type="molecule type" value="Genomic_DNA"/>
</dbReference>
<feature type="domain" description="EF-hand" evidence="3">
    <location>
        <begin position="230"/>
        <end position="256"/>
    </location>
</feature>
<dbReference type="InterPro" id="IPR002048">
    <property type="entry name" value="EF_hand_dom"/>
</dbReference>
<evidence type="ECO:0000259" key="3">
    <source>
        <dbReference type="PROSITE" id="PS50222"/>
    </source>
</evidence>
<dbReference type="STRING" id="36166.T1GVS9"/>
<reference evidence="4" key="2">
    <citation type="submission" date="2015-06" db="UniProtKB">
        <authorList>
            <consortium name="EnsemblMetazoa"/>
        </authorList>
    </citation>
    <scope>IDENTIFICATION</scope>
</reference>
<feature type="domain" description="EF-hand" evidence="3">
    <location>
        <begin position="187"/>
        <end position="222"/>
    </location>
</feature>
<dbReference type="CDD" id="cd00051">
    <property type="entry name" value="EFh"/>
    <property type="match status" value="1"/>
</dbReference>